<evidence type="ECO:0000256" key="4">
    <source>
        <dbReference type="ARBA" id="ARBA00022692"/>
    </source>
</evidence>
<evidence type="ECO:0000313" key="9">
    <source>
        <dbReference type="Proteomes" id="UP000290759"/>
    </source>
</evidence>
<keyword evidence="9" id="KW-1185">Reference proteome</keyword>
<gene>
    <name evidence="8" type="ORF">D3273_12480</name>
</gene>
<dbReference type="PANTHER" id="PTHR34856:SF2">
    <property type="entry name" value="PROTEIN NRFD"/>
    <property type="match status" value="1"/>
</dbReference>
<evidence type="ECO:0000256" key="1">
    <source>
        <dbReference type="ARBA" id="ARBA00004651"/>
    </source>
</evidence>
<reference evidence="8 9" key="1">
    <citation type="submission" date="2018-12" db="EMBL/GenBank/DDBJ databases">
        <authorList>
            <person name="Grouzdev D.S."/>
            <person name="Krutkina M.S."/>
        </authorList>
    </citation>
    <scope>NUCLEOTIDE SEQUENCE [LARGE SCALE GENOMIC DNA]</scope>
    <source>
        <strain evidence="8 9">RmlP026</strain>
    </source>
</reference>
<feature type="transmembrane region" description="Helical" evidence="7">
    <location>
        <begin position="117"/>
        <end position="139"/>
    </location>
</feature>
<dbReference type="OrthoDB" id="112837at2"/>
<evidence type="ECO:0000256" key="3">
    <source>
        <dbReference type="ARBA" id="ARBA00022475"/>
    </source>
</evidence>
<reference evidence="8 9" key="2">
    <citation type="submission" date="2019-02" db="EMBL/GenBank/DDBJ databases">
        <title>'Lichenibacterium ramalinii' gen. nov. sp. nov., 'Lichenibacterium minor' gen. nov. sp. nov.</title>
        <authorList>
            <person name="Pankratov T."/>
        </authorList>
    </citation>
    <scope>NUCLEOTIDE SEQUENCE [LARGE SCALE GENOMIC DNA]</scope>
    <source>
        <strain evidence="8 9">RmlP026</strain>
    </source>
</reference>
<feature type="transmembrane region" description="Helical" evidence="7">
    <location>
        <begin position="42"/>
        <end position="65"/>
    </location>
</feature>
<dbReference type="PANTHER" id="PTHR34856">
    <property type="entry name" value="PROTEIN NRFD"/>
    <property type="match status" value="1"/>
</dbReference>
<dbReference type="Proteomes" id="UP000290759">
    <property type="component" value="Unassembled WGS sequence"/>
</dbReference>
<comment type="subcellular location">
    <subcellularLocation>
        <location evidence="1">Cell membrane</location>
        <topology evidence="1">Multi-pass membrane protein</topology>
    </subcellularLocation>
</comment>
<evidence type="ECO:0000256" key="7">
    <source>
        <dbReference type="SAM" id="Phobius"/>
    </source>
</evidence>
<keyword evidence="6 7" id="KW-0472">Membrane</keyword>
<accession>A0A4Q2U722</accession>
<dbReference type="AlphaFoldDB" id="A0A4Q2U722"/>
<organism evidence="8 9">
    <name type="scientific">Lichenibacterium minor</name>
    <dbReference type="NCBI Taxonomy" id="2316528"/>
    <lineage>
        <taxon>Bacteria</taxon>
        <taxon>Pseudomonadati</taxon>
        <taxon>Pseudomonadota</taxon>
        <taxon>Alphaproteobacteria</taxon>
        <taxon>Hyphomicrobiales</taxon>
        <taxon>Lichenihabitantaceae</taxon>
        <taxon>Lichenibacterium</taxon>
    </lineage>
</organism>
<dbReference type="Gene3D" id="1.20.1630.10">
    <property type="entry name" value="Formate dehydrogenase/DMSO reductase domain"/>
    <property type="match status" value="1"/>
</dbReference>
<keyword evidence="5 7" id="KW-1133">Transmembrane helix</keyword>
<protein>
    <submittedName>
        <fullName evidence="8">Polysulfide reductase NrfD</fullName>
    </submittedName>
</protein>
<keyword evidence="4 7" id="KW-0812">Transmembrane</keyword>
<proteinExistence type="inferred from homology"/>
<evidence type="ECO:0000256" key="2">
    <source>
        <dbReference type="ARBA" id="ARBA00008929"/>
    </source>
</evidence>
<evidence type="ECO:0000256" key="5">
    <source>
        <dbReference type="ARBA" id="ARBA00022989"/>
    </source>
</evidence>
<dbReference type="InterPro" id="IPR052049">
    <property type="entry name" value="Electron_transfer_protein"/>
</dbReference>
<dbReference type="GO" id="GO:0005886">
    <property type="term" value="C:plasma membrane"/>
    <property type="evidence" value="ECO:0007669"/>
    <property type="project" value="UniProtKB-SubCell"/>
</dbReference>
<evidence type="ECO:0000256" key="6">
    <source>
        <dbReference type="ARBA" id="ARBA00023136"/>
    </source>
</evidence>
<evidence type="ECO:0000313" key="8">
    <source>
        <dbReference type="EMBL" id="RYC31688.1"/>
    </source>
</evidence>
<name>A0A4Q2U722_9HYPH</name>
<dbReference type="EMBL" id="QYBB01000012">
    <property type="protein sequence ID" value="RYC31688.1"/>
    <property type="molecule type" value="Genomic_DNA"/>
</dbReference>
<dbReference type="RefSeq" id="WP_129226995.1">
    <property type="nucleotide sequence ID" value="NZ_QYBB01000012.1"/>
</dbReference>
<comment type="caution">
    <text evidence="8">The sequence shown here is derived from an EMBL/GenBank/DDBJ whole genome shotgun (WGS) entry which is preliminary data.</text>
</comment>
<comment type="similarity">
    <text evidence="2">Belongs to the NrfD family.</text>
</comment>
<dbReference type="InterPro" id="IPR005614">
    <property type="entry name" value="NrfD-like"/>
</dbReference>
<keyword evidence="3" id="KW-1003">Cell membrane</keyword>
<dbReference type="Pfam" id="PF03916">
    <property type="entry name" value="NrfD"/>
    <property type="match status" value="1"/>
</dbReference>
<feature type="transmembrane region" description="Helical" evidence="7">
    <location>
        <begin position="77"/>
        <end position="97"/>
    </location>
</feature>
<sequence length="333" mass="34418">MNEPFVGAPEIAASLKPFAIYDGTTYYGRQQLKPWPFEANVVGGYIFLAGLSGSSQILATVAAATGRRELDGAVRRGRYLSLLAPTIGSALLVYDLHTPKRFYNMLRVAKATSPMSIGTWFLMGFSAFAVASAAGRAGADRWPRQRWMKSLSTAAGVPAALAGSGLCTYTAALLSATSTPIWASAPATLAIRFGSSSIATGAAALALGETDPAARAKLDDVQLCALAVEAVLSAVTKGHHKRAGVEGAYDSLPGRIEQVGATALGVLAPLGLLAATRAMGRRPRAASVAAGILTLLGSATLRSSMLSLGNVSARRPDVSLQFSTPGNLPEVRG</sequence>